<accession>A0AAD8HNU3</accession>
<dbReference type="Gene3D" id="1.10.150.910">
    <property type="match status" value="1"/>
</dbReference>
<comment type="caution">
    <text evidence="1">The sequence shown here is derived from an EMBL/GenBank/DDBJ whole genome shotgun (WGS) entry which is preliminary data.</text>
</comment>
<keyword evidence="2" id="KW-1185">Reference proteome</keyword>
<sequence>MGSDGESNLFTVSKNIKGVGKQERDRLLVAGKYHLDDSVNMFQHGSLLMGMPIVGQSMKSVGELDHRQWRVCLFAEEVHKGYDTSEVKVRAENSEIFLDGDLIERFLELSLDDVDRVSAAMTLTVGGAEKESERYD</sequence>
<name>A0AAD8HNU3_9APIA</name>
<dbReference type="InterPro" id="IPR050358">
    <property type="entry name" value="RSE1/DDB1/CFT1"/>
</dbReference>
<gene>
    <name evidence="1" type="ORF">POM88_035612</name>
</gene>
<dbReference type="PANTHER" id="PTHR10644">
    <property type="entry name" value="DNA REPAIR/RNA PROCESSING CPSF FAMILY"/>
    <property type="match status" value="1"/>
</dbReference>
<evidence type="ECO:0000313" key="1">
    <source>
        <dbReference type="EMBL" id="KAK1369520.1"/>
    </source>
</evidence>
<proteinExistence type="predicted"/>
<evidence type="ECO:0000313" key="2">
    <source>
        <dbReference type="Proteomes" id="UP001237642"/>
    </source>
</evidence>
<organism evidence="1 2">
    <name type="scientific">Heracleum sosnowskyi</name>
    <dbReference type="NCBI Taxonomy" id="360622"/>
    <lineage>
        <taxon>Eukaryota</taxon>
        <taxon>Viridiplantae</taxon>
        <taxon>Streptophyta</taxon>
        <taxon>Embryophyta</taxon>
        <taxon>Tracheophyta</taxon>
        <taxon>Spermatophyta</taxon>
        <taxon>Magnoliopsida</taxon>
        <taxon>eudicotyledons</taxon>
        <taxon>Gunneridae</taxon>
        <taxon>Pentapetalae</taxon>
        <taxon>asterids</taxon>
        <taxon>campanulids</taxon>
        <taxon>Apiales</taxon>
        <taxon>Apiaceae</taxon>
        <taxon>Apioideae</taxon>
        <taxon>apioid superclade</taxon>
        <taxon>Tordylieae</taxon>
        <taxon>Tordyliinae</taxon>
        <taxon>Heracleum</taxon>
    </lineage>
</organism>
<dbReference type="EMBL" id="JAUIZM010000008">
    <property type="protein sequence ID" value="KAK1369520.1"/>
    <property type="molecule type" value="Genomic_DNA"/>
</dbReference>
<reference evidence="1" key="2">
    <citation type="submission" date="2023-05" db="EMBL/GenBank/DDBJ databases">
        <authorList>
            <person name="Schelkunov M.I."/>
        </authorList>
    </citation>
    <scope>NUCLEOTIDE SEQUENCE</scope>
    <source>
        <strain evidence="1">Hsosn_3</strain>
        <tissue evidence="1">Leaf</tissue>
    </source>
</reference>
<protein>
    <submittedName>
        <fullName evidence="1">Uncharacterized protein</fullName>
    </submittedName>
</protein>
<reference evidence="1" key="1">
    <citation type="submission" date="2023-02" db="EMBL/GenBank/DDBJ databases">
        <title>Genome of toxic invasive species Heracleum sosnowskyi carries increased number of genes despite the absence of recent whole-genome duplications.</title>
        <authorList>
            <person name="Schelkunov M."/>
            <person name="Shtratnikova V."/>
            <person name="Makarenko M."/>
            <person name="Klepikova A."/>
            <person name="Omelchenko D."/>
            <person name="Novikova G."/>
            <person name="Obukhova E."/>
            <person name="Bogdanov V."/>
            <person name="Penin A."/>
            <person name="Logacheva M."/>
        </authorList>
    </citation>
    <scope>NUCLEOTIDE SEQUENCE</scope>
    <source>
        <strain evidence="1">Hsosn_3</strain>
        <tissue evidence="1">Leaf</tissue>
    </source>
</reference>
<dbReference type="AlphaFoldDB" id="A0AAD8HNU3"/>
<dbReference type="Proteomes" id="UP001237642">
    <property type="component" value="Unassembled WGS sequence"/>
</dbReference>